<gene>
    <name evidence="1" type="ORF">MNBD_NITROSPINAE01-110</name>
</gene>
<dbReference type="AlphaFoldDB" id="A0A3B1BBY7"/>
<dbReference type="Pfam" id="PF03641">
    <property type="entry name" value="Lysine_decarbox"/>
    <property type="match status" value="1"/>
</dbReference>
<dbReference type="GO" id="GO:0005829">
    <property type="term" value="C:cytosol"/>
    <property type="evidence" value="ECO:0007669"/>
    <property type="project" value="TreeGrafter"/>
</dbReference>
<sequence length="183" mass="20313">MSIKSVCVYCASNHKTPEPMRIVARNVGRGIAEMGLHLVYGGASIGMMGEVAGSALVAGGEVTGIIPEDLMQKEVPPANLTELIVTENMHVRKMTMFNMSDAFVSLPGGIGTLEETMEIITWKYLGLHDYPILILNHEGFFDHLLKQFERCIKDGVMLEEVIRLLHFCDTVDDLLQHLENGRQ</sequence>
<name>A0A3B1BBY7_9ZZZZ</name>
<dbReference type="Gene3D" id="3.40.50.450">
    <property type="match status" value="1"/>
</dbReference>
<dbReference type="GO" id="GO:0009691">
    <property type="term" value="P:cytokinin biosynthetic process"/>
    <property type="evidence" value="ECO:0007669"/>
    <property type="project" value="InterPro"/>
</dbReference>
<organism evidence="1">
    <name type="scientific">hydrothermal vent metagenome</name>
    <dbReference type="NCBI Taxonomy" id="652676"/>
    <lineage>
        <taxon>unclassified sequences</taxon>
        <taxon>metagenomes</taxon>
        <taxon>ecological metagenomes</taxon>
    </lineage>
</organism>
<dbReference type="EMBL" id="UOGC01000019">
    <property type="protein sequence ID" value="VAX15709.1"/>
    <property type="molecule type" value="Genomic_DNA"/>
</dbReference>
<protein>
    <submittedName>
        <fullName evidence="1">Lysine decarboxylase family</fullName>
    </submittedName>
</protein>
<dbReference type="GO" id="GO:0016799">
    <property type="term" value="F:hydrolase activity, hydrolyzing N-glycosyl compounds"/>
    <property type="evidence" value="ECO:0007669"/>
    <property type="project" value="TreeGrafter"/>
</dbReference>
<proteinExistence type="predicted"/>
<dbReference type="PANTHER" id="PTHR31223:SF70">
    <property type="entry name" value="LOG FAMILY PROTEIN YJL055W"/>
    <property type="match status" value="1"/>
</dbReference>
<evidence type="ECO:0000313" key="1">
    <source>
        <dbReference type="EMBL" id="VAX15709.1"/>
    </source>
</evidence>
<reference evidence="1" key="1">
    <citation type="submission" date="2018-06" db="EMBL/GenBank/DDBJ databases">
        <authorList>
            <person name="Zhirakovskaya E."/>
        </authorList>
    </citation>
    <scope>NUCLEOTIDE SEQUENCE</scope>
</reference>
<accession>A0A3B1BBY7</accession>
<dbReference type="SUPFAM" id="SSF102405">
    <property type="entry name" value="MCP/YpsA-like"/>
    <property type="match status" value="1"/>
</dbReference>
<dbReference type="InterPro" id="IPR005269">
    <property type="entry name" value="LOG"/>
</dbReference>
<dbReference type="PANTHER" id="PTHR31223">
    <property type="entry name" value="LOG FAMILY PROTEIN YJL055W"/>
    <property type="match status" value="1"/>
</dbReference>
<dbReference type="InterPro" id="IPR031100">
    <property type="entry name" value="LOG_fam"/>
</dbReference>
<dbReference type="NCBIfam" id="TIGR00730">
    <property type="entry name" value="Rossman fold protein, TIGR00730 family"/>
    <property type="match status" value="1"/>
</dbReference>